<reference evidence="2 3" key="1">
    <citation type="submission" date="2024-01" db="EMBL/GenBank/DDBJ databases">
        <title>The genome of the rayed Mediterranean limpet Patella caerulea (Linnaeus, 1758).</title>
        <authorList>
            <person name="Anh-Thu Weber A."/>
            <person name="Halstead-Nussloch G."/>
        </authorList>
    </citation>
    <scope>NUCLEOTIDE SEQUENCE [LARGE SCALE GENOMIC DNA]</scope>
    <source>
        <strain evidence="2">AATW-2023a</strain>
        <tissue evidence="2">Whole specimen</tissue>
    </source>
</reference>
<dbReference type="InterPro" id="IPR039231">
    <property type="entry name" value="TPGS2"/>
</dbReference>
<evidence type="ECO:0008006" key="4">
    <source>
        <dbReference type="Google" id="ProtNLM"/>
    </source>
</evidence>
<organism evidence="2 3">
    <name type="scientific">Patella caerulea</name>
    <name type="common">Rayed Mediterranean limpet</name>
    <dbReference type="NCBI Taxonomy" id="87958"/>
    <lineage>
        <taxon>Eukaryota</taxon>
        <taxon>Metazoa</taxon>
        <taxon>Spiralia</taxon>
        <taxon>Lophotrochozoa</taxon>
        <taxon>Mollusca</taxon>
        <taxon>Gastropoda</taxon>
        <taxon>Patellogastropoda</taxon>
        <taxon>Patelloidea</taxon>
        <taxon>Patellidae</taxon>
        <taxon>Patella</taxon>
    </lineage>
</organism>
<comment type="caution">
    <text evidence="2">The sequence shown here is derived from an EMBL/GenBank/DDBJ whole genome shotgun (WGS) entry which is preliminary data.</text>
</comment>
<proteinExistence type="predicted"/>
<gene>
    <name evidence="2" type="ORF">SNE40_004863</name>
</gene>
<feature type="compositionally biased region" description="Low complexity" evidence="1">
    <location>
        <begin position="307"/>
        <end position="334"/>
    </location>
</feature>
<evidence type="ECO:0000313" key="3">
    <source>
        <dbReference type="Proteomes" id="UP001347796"/>
    </source>
</evidence>
<keyword evidence="3" id="KW-1185">Reference proteome</keyword>
<dbReference type="PANTHER" id="PTHR31854:SF2">
    <property type="entry name" value="TUBULIN POLYGLUTAMYLASE COMPLEX SUBUNIT 2"/>
    <property type="match status" value="1"/>
</dbReference>
<protein>
    <recommendedName>
        <fullName evidence="4">Tubulin polyglutamylase complex subunit 2</fullName>
    </recommendedName>
</protein>
<evidence type="ECO:0000313" key="2">
    <source>
        <dbReference type="EMBL" id="KAK6188748.1"/>
    </source>
</evidence>
<dbReference type="AlphaFoldDB" id="A0AAN8K3T7"/>
<sequence length="334" mass="37357">MTEDSSNSAYLEKKLVIGVLKYLEKKRGVCKIELADIKPGDRHTVLSWEQRNACLLPEDLKNFYLSSNGFDLTWCVQIDNSELPVGRMHIHPITQVTKLNVTPSNSLLHPSLADLETESDDEEISGRDKPRLCGSSGIFELDDCGGYGKVCLVVKKKTVLQTSASIESEYPSDNEDDLPTRDSSTGITEPKVEIWFMDRSIRWHFVADSFCAYYRLMLMHLGLPQWQYAFTDIGLSLQTKQWFNMYAPIRLEVDLEGLYEINSPRDQDNTSSTGSQLDVNKVFKGKGDKKKQVSQTQNPAQTKKKAAVSSARSLSALPGKSASSSSQSSIKATR</sequence>
<feature type="region of interest" description="Disordered" evidence="1">
    <location>
        <begin position="264"/>
        <end position="334"/>
    </location>
</feature>
<evidence type="ECO:0000256" key="1">
    <source>
        <dbReference type="SAM" id="MobiDB-lite"/>
    </source>
</evidence>
<name>A0AAN8K3T7_PATCE</name>
<dbReference type="Proteomes" id="UP001347796">
    <property type="component" value="Unassembled WGS sequence"/>
</dbReference>
<accession>A0AAN8K3T7</accession>
<dbReference type="PANTHER" id="PTHR31854">
    <property type="entry name" value="TUBULIN POLYGLUTAMYLASE COMPLEX SUBUNIT 2"/>
    <property type="match status" value="1"/>
</dbReference>
<dbReference type="EMBL" id="JAZGQO010000003">
    <property type="protein sequence ID" value="KAK6188748.1"/>
    <property type="molecule type" value="Genomic_DNA"/>
</dbReference>